<comment type="similarity">
    <text evidence="5">Belongs to the methyl-accepting chemotaxis (MCP) protein family.</text>
</comment>
<evidence type="ECO:0000313" key="10">
    <source>
        <dbReference type="EMBL" id="MFC3884984.1"/>
    </source>
</evidence>
<evidence type="ECO:0000313" key="11">
    <source>
        <dbReference type="Proteomes" id="UP001595752"/>
    </source>
</evidence>
<accession>A0ABV8B716</accession>
<protein>
    <submittedName>
        <fullName evidence="10">Methyl-accepting chemotaxis protein</fullName>
    </submittedName>
</protein>
<keyword evidence="4 6" id="KW-0807">Transducer</keyword>
<evidence type="ECO:0000259" key="8">
    <source>
        <dbReference type="PROSITE" id="PS50111"/>
    </source>
</evidence>
<feature type="transmembrane region" description="Helical" evidence="7">
    <location>
        <begin position="20"/>
        <end position="40"/>
    </location>
</feature>
<dbReference type="PROSITE" id="PS50111">
    <property type="entry name" value="CHEMOTAXIS_TRANSDUC_2"/>
    <property type="match status" value="1"/>
</dbReference>
<proteinExistence type="inferred from homology"/>
<dbReference type="Gene3D" id="6.10.340.10">
    <property type="match status" value="1"/>
</dbReference>
<evidence type="ECO:0000259" key="9">
    <source>
        <dbReference type="PROSITE" id="PS50885"/>
    </source>
</evidence>
<feature type="domain" description="Methyl-accepting transducer" evidence="8">
    <location>
        <begin position="295"/>
        <end position="531"/>
    </location>
</feature>
<comment type="caution">
    <text evidence="10">The sequence shown here is derived from an EMBL/GenBank/DDBJ whole genome shotgun (WGS) entry which is preliminary data.</text>
</comment>
<dbReference type="Proteomes" id="UP001595752">
    <property type="component" value="Unassembled WGS sequence"/>
</dbReference>
<keyword evidence="3 7" id="KW-0472">Membrane</keyword>
<sequence length="581" mass="63720">MNKLRQLSFVTKSIVTTTTLILLIGIVLIISSLSIQNGVLTKEMEKQATKIAERWGKDIDPSLVEEAANEKDFDGKVQKELTAFFDKISSTNPNVAQGYIMGTELNEKNQSAIIATPTHIKEGLQENGINIGDLYDQPETIAKSIRELNKTKEITTSDVYEDQFGTWVTVLYPIKDSTGKVWAFFGVDVDASMVKNGTEKFLLSSLLILIPAIIIIILIQVFATRRSFKPLKHLFNGINEMRNGNLDIKLPTREDDLGKINEAFNEMASELKSMIVKIRETSDTVLQSSELVTIVTEQSKDHSVKISDNIKQMTAGIQAQEVSVTESAGAIEQIAAEINSIAHSAQDVSVVSKRMEDYAMEGLDAISEVVSQMGIINDTVKQSSNIISSLKKRSDEISSILEVITGISSQTNLLALNAAIEAARAGEHGKGFAVVAQEVRKLAEESNKSTEKISKIIEEIQNETNNAVSSMEIGTTEAEKGTKIAQTTGELFFKIKEITDQISTQIEGVSAASQEISAGTEEVTASVRDLEAIAQNNSNFTHEIEDRTGQQLESVNQLSKASRELNELAHELQSMITKFKA</sequence>
<evidence type="ECO:0000256" key="3">
    <source>
        <dbReference type="ARBA" id="ARBA00023136"/>
    </source>
</evidence>
<comment type="subcellular location">
    <subcellularLocation>
        <location evidence="1">Cell membrane</location>
    </subcellularLocation>
</comment>
<gene>
    <name evidence="10" type="ORF">ACFOU2_16515</name>
</gene>
<dbReference type="InterPro" id="IPR004089">
    <property type="entry name" value="MCPsignal_dom"/>
</dbReference>
<dbReference type="Pfam" id="PF00015">
    <property type="entry name" value="MCPsignal"/>
    <property type="match status" value="1"/>
</dbReference>
<keyword evidence="7" id="KW-1133">Transmembrane helix</keyword>
<dbReference type="PANTHER" id="PTHR32089">
    <property type="entry name" value="METHYL-ACCEPTING CHEMOTAXIS PROTEIN MCPB"/>
    <property type="match status" value="1"/>
</dbReference>
<dbReference type="RefSeq" id="WP_377916950.1">
    <property type="nucleotide sequence ID" value="NZ_JBHRZT010000067.1"/>
</dbReference>
<dbReference type="SMART" id="SM00304">
    <property type="entry name" value="HAMP"/>
    <property type="match status" value="1"/>
</dbReference>
<keyword evidence="7" id="KW-0812">Transmembrane</keyword>
<keyword evidence="11" id="KW-1185">Reference proteome</keyword>
<keyword evidence="2" id="KW-1003">Cell membrane</keyword>
<evidence type="ECO:0000256" key="5">
    <source>
        <dbReference type="ARBA" id="ARBA00029447"/>
    </source>
</evidence>
<evidence type="ECO:0000256" key="7">
    <source>
        <dbReference type="SAM" id="Phobius"/>
    </source>
</evidence>
<evidence type="ECO:0000256" key="1">
    <source>
        <dbReference type="ARBA" id="ARBA00004236"/>
    </source>
</evidence>
<evidence type="ECO:0000256" key="6">
    <source>
        <dbReference type="PROSITE-ProRule" id="PRU00284"/>
    </source>
</evidence>
<feature type="transmembrane region" description="Helical" evidence="7">
    <location>
        <begin position="201"/>
        <end position="223"/>
    </location>
</feature>
<evidence type="ECO:0000256" key="2">
    <source>
        <dbReference type="ARBA" id="ARBA00022475"/>
    </source>
</evidence>
<dbReference type="SMART" id="SM00283">
    <property type="entry name" value="MA"/>
    <property type="match status" value="1"/>
</dbReference>
<feature type="domain" description="HAMP" evidence="9">
    <location>
        <begin position="225"/>
        <end position="276"/>
    </location>
</feature>
<name>A0ABV8B716_9BACI</name>
<dbReference type="InterPro" id="IPR004090">
    <property type="entry name" value="Chemotax_Me-accpt_rcpt"/>
</dbReference>
<organism evidence="10 11">
    <name type="scientific">Bacillus songklensis</name>
    <dbReference type="NCBI Taxonomy" id="1069116"/>
    <lineage>
        <taxon>Bacteria</taxon>
        <taxon>Bacillati</taxon>
        <taxon>Bacillota</taxon>
        <taxon>Bacilli</taxon>
        <taxon>Bacillales</taxon>
        <taxon>Bacillaceae</taxon>
        <taxon>Bacillus</taxon>
    </lineage>
</organism>
<dbReference type="PANTHER" id="PTHR32089:SF112">
    <property type="entry name" value="LYSOZYME-LIKE PROTEIN-RELATED"/>
    <property type="match status" value="1"/>
</dbReference>
<dbReference type="Gene3D" id="1.10.287.950">
    <property type="entry name" value="Methyl-accepting chemotaxis protein"/>
    <property type="match status" value="1"/>
</dbReference>
<dbReference type="SUPFAM" id="SSF58104">
    <property type="entry name" value="Methyl-accepting chemotaxis protein (MCP) signaling domain"/>
    <property type="match status" value="1"/>
</dbReference>
<dbReference type="CDD" id="cd06225">
    <property type="entry name" value="HAMP"/>
    <property type="match status" value="1"/>
</dbReference>
<dbReference type="CDD" id="cd11386">
    <property type="entry name" value="MCP_signal"/>
    <property type="match status" value="1"/>
</dbReference>
<reference evidence="11" key="1">
    <citation type="journal article" date="2019" name="Int. J. Syst. Evol. Microbiol.">
        <title>The Global Catalogue of Microorganisms (GCM) 10K type strain sequencing project: providing services to taxonomists for standard genome sequencing and annotation.</title>
        <authorList>
            <consortium name="The Broad Institute Genomics Platform"/>
            <consortium name="The Broad Institute Genome Sequencing Center for Infectious Disease"/>
            <person name="Wu L."/>
            <person name="Ma J."/>
        </authorList>
    </citation>
    <scope>NUCLEOTIDE SEQUENCE [LARGE SCALE GENOMIC DNA]</scope>
    <source>
        <strain evidence="11">CCUG 61889</strain>
    </source>
</reference>
<dbReference type="PROSITE" id="PS50885">
    <property type="entry name" value="HAMP"/>
    <property type="match status" value="1"/>
</dbReference>
<dbReference type="PRINTS" id="PR00260">
    <property type="entry name" value="CHEMTRNSDUCR"/>
</dbReference>
<dbReference type="InterPro" id="IPR003660">
    <property type="entry name" value="HAMP_dom"/>
</dbReference>
<dbReference type="Pfam" id="PF00672">
    <property type="entry name" value="HAMP"/>
    <property type="match status" value="1"/>
</dbReference>
<evidence type="ECO:0000256" key="4">
    <source>
        <dbReference type="ARBA" id="ARBA00023224"/>
    </source>
</evidence>
<dbReference type="EMBL" id="JBHRZT010000067">
    <property type="protein sequence ID" value="MFC3884984.1"/>
    <property type="molecule type" value="Genomic_DNA"/>
</dbReference>